<dbReference type="SUPFAM" id="SSF54637">
    <property type="entry name" value="Thioesterase/thiol ester dehydrase-isomerase"/>
    <property type="match status" value="1"/>
</dbReference>
<gene>
    <name evidence="4" type="ORF">IDM40_03495</name>
</gene>
<dbReference type="InterPro" id="IPR029069">
    <property type="entry name" value="HotDog_dom_sf"/>
</dbReference>
<evidence type="ECO:0000313" key="4">
    <source>
        <dbReference type="EMBL" id="MBE2997777.1"/>
    </source>
</evidence>
<reference evidence="4 5" key="1">
    <citation type="submission" date="2020-09" db="EMBL/GenBank/DDBJ databases">
        <title>Diversity and distribution of actinomycetes associated with coral in the coast of Hainan.</title>
        <authorList>
            <person name="Li F."/>
        </authorList>
    </citation>
    <scope>NUCLEOTIDE SEQUENCE [LARGE SCALE GENOMIC DNA]</scope>
    <source>
        <strain evidence="4 5">HNM0947</strain>
    </source>
</reference>
<evidence type="ECO:0000256" key="1">
    <source>
        <dbReference type="SAM" id="MobiDB-lite"/>
    </source>
</evidence>
<dbReference type="InterPro" id="IPR042171">
    <property type="entry name" value="Acyl-CoA_hotdog"/>
</dbReference>
<sequence length="260" mass="27520">MDVFYERTGPAEFTPTPATAGPWSPEHQHAGPPSALLVGALEDLLPGPDHRLARVTVDVLGPVPLEPMSIEAAEIRPGRSVGLLEAHAYAGGRAVLTARAWRMRTTSPELPTRPGSTPEPPEIPAERKSIEMPGAHTGGYLSVVEWRTTAGSVSGLGPSRSWGRSNIPLLVDERMSPWQRTVLLADSASGISLALDPTRYPAINCDLHVVLHRDPATEWLLVDAETTTTPDGGALTSTALGDVEGPVGTATQSLFARVLG</sequence>
<dbReference type="Gene3D" id="2.40.160.210">
    <property type="entry name" value="Acyl-CoA thioesterase, double hotdog domain"/>
    <property type="match status" value="1"/>
</dbReference>
<evidence type="ECO:0000313" key="5">
    <source>
        <dbReference type="Proteomes" id="UP000806528"/>
    </source>
</evidence>
<dbReference type="Pfam" id="PF20789">
    <property type="entry name" value="4HBT_3C"/>
    <property type="match status" value="1"/>
</dbReference>
<comment type="caution">
    <text evidence="4">The sequence shown here is derived from an EMBL/GenBank/DDBJ whole genome shotgun (WGS) entry which is preliminary data.</text>
</comment>
<dbReference type="Proteomes" id="UP000806528">
    <property type="component" value="Unassembled WGS sequence"/>
</dbReference>
<feature type="domain" description="Acyl-CoA thioesterase-like C-terminal" evidence="3">
    <location>
        <begin position="126"/>
        <end position="255"/>
    </location>
</feature>
<feature type="region of interest" description="Disordered" evidence="1">
    <location>
        <begin position="106"/>
        <end position="129"/>
    </location>
</feature>
<organism evidence="4 5">
    <name type="scientific">Nocardiopsis coralli</name>
    <dbReference type="NCBI Taxonomy" id="2772213"/>
    <lineage>
        <taxon>Bacteria</taxon>
        <taxon>Bacillati</taxon>
        <taxon>Actinomycetota</taxon>
        <taxon>Actinomycetes</taxon>
        <taxon>Streptosporangiales</taxon>
        <taxon>Nocardiopsidaceae</taxon>
        <taxon>Nocardiopsis</taxon>
    </lineage>
</organism>
<accession>A0ABR9P1T7</accession>
<keyword evidence="5" id="KW-1185">Reference proteome</keyword>
<dbReference type="EMBL" id="JADBGI010000003">
    <property type="protein sequence ID" value="MBE2997777.1"/>
    <property type="molecule type" value="Genomic_DNA"/>
</dbReference>
<feature type="domain" description="Acyl-CoA thioesterase-like N-terminal HotDog" evidence="2">
    <location>
        <begin position="20"/>
        <end position="103"/>
    </location>
</feature>
<feature type="region of interest" description="Disordered" evidence="1">
    <location>
        <begin position="1"/>
        <end position="30"/>
    </location>
</feature>
<name>A0ABR9P1T7_9ACTN</name>
<protein>
    <submittedName>
        <fullName evidence="4">Thioesterase family protein</fullName>
    </submittedName>
</protein>
<evidence type="ECO:0000259" key="3">
    <source>
        <dbReference type="Pfam" id="PF20789"/>
    </source>
</evidence>
<dbReference type="RefSeq" id="WP_193120445.1">
    <property type="nucleotide sequence ID" value="NZ_JADBGI010000003.1"/>
</dbReference>
<proteinExistence type="predicted"/>
<dbReference type="Pfam" id="PF13622">
    <property type="entry name" value="4HBT_3"/>
    <property type="match status" value="1"/>
</dbReference>
<evidence type="ECO:0000259" key="2">
    <source>
        <dbReference type="Pfam" id="PF13622"/>
    </source>
</evidence>
<dbReference type="InterPro" id="IPR049450">
    <property type="entry name" value="ACOT8-like_C"/>
</dbReference>
<dbReference type="InterPro" id="IPR049449">
    <property type="entry name" value="TesB_ACOT8-like_N"/>
</dbReference>